<name>A0A5S5DA93_9SPHI</name>
<dbReference type="RefSeq" id="WP_148909196.1">
    <property type="nucleotide sequence ID" value="NZ_VNHX01000015.1"/>
</dbReference>
<evidence type="ECO:0000256" key="1">
    <source>
        <dbReference type="SAM" id="MobiDB-lite"/>
    </source>
</evidence>
<comment type="caution">
    <text evidence="2">The sequence shown here is derived from an EMBL/GenBank/DDBJ whole genome shotgun (WGS) entry which is preliminary data.</text>
</comment>
<organism evidence="2 3">
    <name type="scientific">Sphingobacterium allocomposti</name>
    <dbReference type="NCBI Taxonomy" id="415956"/>
    <lineage>
        <taxon>Bacteria</taxon>
        <taxon>Pseudomonadati</taxon>
        <taxon>Bacteroidota</taxon>
        <taxon>Sphingobacteriia</taxon>
        <taxon>Sphingobacteriales</taxon>
        <taxon>Sphingobacteriaceae</taxon>
        <taxon>Sphingobacterium</taxon>
    </lineage>
</organism>
<accession>A0A5S5DA93</accession>
<gene>
    <name evidence="2" type="ORF">BC792_11569</name>
</gene>
<dbReference type="EMBL" id="VNHX01000015">
    <property type="protein sequence ID" value="TYP92967.1"/>
    <property type="molecule type" value="Genomic_DNA"/>
</dbReference>
<proteinExistence type="predicted"/>
<feature type="region of interest" description="Disordered" evidence="1">
    <location>
        <begin position="26"/>
        <end position="101"/>
    </location>
</feature>
<sequence length="122" mass="13856">MENFLPALLIIGGIVYKIYTEFQKEQEKARQRRPNVPTPERAVAQQPAPSRPSAPLPDPVARRAEQAEVPQEVWKERGKRKKRLQEIPAVKPLEPEEGTAAQPAFDLRQAIIQSAILNRPQF</sequence>
<evidence type="ECO:0000313" key="2">
    <source>
        <dbReference type="EMBL" id="TYP92967.1"/>
    </source>
</evidence>
<keyword evidence="3" id="KW-1185">Reference proteome</keyword>
<evidence type="ECO:0000313" key="3">
    <source>
        <dbReference type="Proteomes" id="UP000325105"/>
    </source>
</evidence>
<dbReference type="OrthoDB" id="793629at2"/>
<protein>
    <submittedName>
        <fullName evidence="2">Uncharacterized protein</fullName>
    </submittedName>
</protein>
<dbReference type="Proteomes" id="UP000325105">
    <property type="component" value="Unassembled WGS sequence"/>
</dbReference>
<reference evidence="2 3" key="1">
    <citation type="submission" date="2019-07" db="EMBL/GenBank/DDBJ databases">
        <title>Genomic Encyclopedia of Archaeal and Bacterial Type Strains, Phase II (KMG-II): from individual species to whole genera.</title>
        <authorList>
            <person name="Goeker M."/>
        </authorList>
    </citation>
    <scope>NUCLEOTIDE SEQUENCE [LARGE SCALE GENOMIC DNA]</scope>
    <source>
        <strain evidence="2 3">DSM 18850</strain>
    </source>
</reference>
<dbReference type="AlphaFoldDB" id="A0A5S5DA93"/>
<feature type="compositionally biased region" description="Pro residues" evidence="1">
    <location>
        <begin position="49"/>
        <end position="58"/>
    </location>
</feature>